<gene>
    <name evidence="1" type="ORF">L596_015164</name>
</gene>
<reference evidence="1" key="1">
    <citation type="submission" date="2013-11" db="EMBL/GenBank/DDBJ databases">
        <authorList>
            <person name="Sternberg P."/>
            <person name="Dillman A."/>
            <person name="Macchietto M."/>
        </authorList>
    </citation>
    <scope>NUCLEOTIDE SEQUENCE</scope>
    <source>
        <strain evidence="1">ALL</strain>
    </source>
</reference>
<name>A0A4U5NF49_STECR</name>
<comment type="caution">
    <text evidence="1">The sequence shown here is derived from an EMBL/GenBank/DDBJ whole genome shotgun (WGS) entry which is preliminary data.</text>
</comment>
<sequence length="89" mass="10055">MMNATHWVYSFRYRLGFVPINNSTTRNDALNVRTSVDASKKNLQLEIGIQFSNRGSTLCSLSFPVFIPYAASLKTPDQLNLSLRLPCKD</sequence>
<organism evidence="1">
    <name type="scientific">Steinernema carpocapsae</name>
    <name type="common">Entomopathogenic nematode</name>
    <dbReference type="NCBI Taxonomy" id="34508"/>
    <lineage>
        <taxon>Eukaryota</taxon>
        <taxon>Metazoa</taxon>
        <taxon>Ecdysozoa</taxon>
        <taxon>Nematoda</taxon>
        <taxon>Chromadorea</taxon>
        <taxon>Rhabditida</taxon>
        <taxon>Tylenchina</taxon>
        <taxon>Panagrolaimomorpha</taxon>
        <taxon>Strongyloidoidea</taxon>
        <taxon>Steinernematidae</taxon>
        <taxon>Steinernema</taxon>
    </lineage>
</organism>
<reference evidence="1" key="3">
    <citation type="journal article" date="2019" name="G3 (Bethesda)">
        <title>Hybrid Assembly of the Genome of the Entomopathogenic Nematode Steinernema carpocapsae Identifies the X-Chromosome.</title>
        <authorList>
            <person name="Serra L."/>
            <person name="Macchietto M."/>
            <person name="Macias-Munoz A."/>
            <person name="McGill C.J."/>
            <person name="Rodriguez I.M."/>
            <person name="Rodriguez B."/>
            <person name="Murad R."/>
            <person name="Mortazavi A."/>
        </authorList>
    </citation>
    <scope>NUCLEOTIDE SEQUENCE</scope>
    <source>
        <strain evidence="1">ALL</strain>
    </source>
</reference>
<protein>
    <submittedName>
        <fullName evidence="1">Uncharacterized protein</fullName>
    </submittedName>
</protein>
<proteinExistence type="predicted"/>
<evidence type="ECO:0000313" key="1">
    <source>
        <dbReference type="EMBL" id="TKR81263.1"/>
    </source>
</evidence>
<dbReference type="EMBL" id="AZBU02000004">
    <property type="protein sequence ID" value="TKR81263.1"/>
    <property type="molecule type" value="Genomic_DNA"/>
</dbReference>
<reference evidence="1" key="2">
    <citation type="journal article" date="2015" name="Genome Biol.">
        <title>Comparative genomics of Steinernema reveals deeply conserved gene regulatory networks.</title>
        <authorList>
            <person name="Dillman A.R."/>
            <person name="Macchietto M."/>
            <person name="Porter C.F."/>
            <person name="Rogers A."/>
            <person name="Williams B."/>
            <person name="Antoshechkin I."/>
            <person name="Lee M.M."/>
            <person name="Goodwin Z."/>
            <person name="Lu X."/>
            <person name="Lewis E.E."/>
            <person name="Goodrich-Blair H."/>
            <person name="Stock S.P."/>
            <person name="Adams B.J."/>
            <person name="Sternberg P.W."/>
            <person name="Mortazavi A."/>
        </authorList>
    </citation>
    <scope>NUCLEOTIDE SEQUENCE [LARGE SCALE GENOMIC DNA]</scope>
    <source>
        <strain evidence="1">ALL</strain>
    </source>
</reference>
<dbReference type="AlphaFoldDB" id="A0A4U5NF49"/>
<accession>A0A4U5NF49</accession>